<dbReference type="EMBL" id="CAVK010000157">
    <property type="protein sequence ID" value="CCW18947.1"/>
    <property type="molecule type" value="Genomic_DNA"/>
</dbReference>
<proteinExistence type="predicted"/>
<dbReference type="OrthoDB" id="8912983at2"/>
<comment type="caution">
    <text evidence="2">The sequence shown here is derived from an EMBL/GenBank/DDBJ whole genome shotgun (WGS) entry which is preliminary data.</text>
</comment>
<organism evidence="2 3">
    <name type="scientific">Sphingobium indicum BiD32</name>
    <dbReference type="NCBI Taxonomy" id="1301087"/>
    <lineage>
        <taxon>Bacteria</taxon>
        <taxon>Pseudomonadati</taxon>
        <taxon>Pseudomonadota</taxon>
        <taxon>Alphaproteobacteria</taxon>
        <taxon>Sphingomonadales</taxon>
        <taxon>Sphingomonadaceae</taxon>
        <taxon>Sphingobium</taxon>
    </lineage>
</organism>
<reference evidence="2 3" key="1">
    <citation type="submission" date="2013-03" db="EMBL/GenBank/DDBJ databases">
        <authorList>
            <person name="Le V."/>
        </authorList>
    </citation>
    <scope>NUCLEOTIDE SEQUENCE [LARGE SCALE GENOMIC DNA]</scope>
    <source>
        <strain evidence="2 3">BiD32</strain>
    </source>
</reference>
<dbReference type="RefSeq" id="WP_006960637.1">
    <property type="nucleotide sequence ID" value="NZ_CAVK010000157.1"/>
</dbReference>
<dbReference type="AlphaFoldDB" id="N1MTE9"/>
<reference evidence="3" key="2">
    <citation type="submission" date="2013-04" db="EMBL/GenBank/DDBJ databases">
        <title>Bisphenol A degrading Sphingobium sp. strain BiD32.</title>
        <authorList>
            <person name="Nielsen J.L."/>
            <person name="Zhou N.A."/>
            <person name="Kjeldal H."/>
        </authorList>
    </citation>
    <scope>NUCLEOTIDE SEQUENCE [LARGE SCALE GENOMIC DNA]</scope>
    <source>
        <strain evidence="3">BiD32</strain>
    </source>
</reference>
<evidence type="ECO:0000259" key="1">
    <source>
        <dbReference type="Pfam" id="PF20008"/>
    </source>
</evidence>
<gene>
    <name evidence="2" type="ORF">EBBID32_33050</name>
</gene>
<protein>
    <submittedName>
        <fullName evidence="2">Uncharacterized protein y4hR</fullName>
    </submittedName>
</protein>
<evidence type="ECO:0000313" key="3">
    <source>
        <dbReference type="Proteomes" id="UP000013201"/>
    </source>
</evidence>
<sequence length="80" mass="8828">MDIDNDRIDATVLALLWLNVESSGTAWKGFDWASMERLQERGLISNPVGKAKSVQLTSDGLDKGARLFRDLFTRSGASLD</sequence>
<feature type="domain" description="DUF6429" evidence="1">
    <location>
        <begin position="4"/>
        <end position="74"/>
    </location>
</feature>
<keyword evidence="3" id="KW-1185">Reference proteome</keyword>
<dbReference type="InterPro" id="IPR045489">
    <property type="entry name" value="DUF6429"/>
</dbReference>
<accession>N1MTE9</accession>
<dbReference type="Pfam" id="PF20008">
    <property type="entry name" value="DUF6429"/>
    <property type="match status" value="1"/>
</dbReference>
<dbReference type="Proteomes" id="UP000013201">
    <property type="component" value="Unassembled WGS sequence"/>
</dbReference>
<evidence type="ECO:0000313" key="2">
    <source>
        <dbReference type="EMBL" id="CCW18947.1"/>
    </source>
</evidence>
<name>N1MTE9_9SPHN</name>